<evidence type="ECO:0000259" key="2">
    <source>
        <dbReference type="Pfam" id="PF00534"/>
    </source>
</evidence>
<evidence type="ECO:0000256" key="1">
    <source>
        <dbReference type="ARBA" id="ARBA00022679"/>
    </source>
</evidence>
<dbReference type="PANTHER" id="PTHR46401:SF2">
    <property type="entry name" value="GLYCOSYLTRANSFERASE WBBK-RELATED"/>
    <property type="match status" value="1"/>
</dbReference>
<comment type="caution">
    <text evidence="4">The sequence shown here is derived from an EMBL/GenBank/DDBJ whole genome shotgun (WGS) entry which is preliminary data.</text>
</comment>
<dbReference type="InterPro" id="IPR001296">
    <property type="entry name" value="Glyco_trans_1"/>
</dbReference>
<dbReference type="Pfam" id="PF00534">
    <property type="entry name" value="Glycos_transf_1"/>
    <property type="match status" value="1"/>
</dbReference>
<evidence type="ECO:0000259" key="3">
    <source>
        <dbReference type="Pfam" id="PF13439"/>
    </source>
</evidence>
<dbReference type="Proteomes" id="UP000326903">
    <property type="component" value="Unassembled WGS sequence"/>
</dbReference>
<evidence type="ECO:0000313" key="5">
    <source>
        <dbReference type="Proteomes" id="UP000326903"/>
    </source>
</evidence>
<feature type="domain" description="Glycosyl transferase family 1" evidence="2">
    <location>
        <begin position="189"/>
        <end position="350"/>
    </location>
</feature>
<name>A0A5J5IQK6_9BACT</name>
<proteinExistence type="predicted"/>
<dbReference type="AlphaFoldDB" id="A0A5J5IQK6"/>
<dbReference type="CDD" id="cd03809">
    <property type="entry name" value="GT4_MtfB-like"/>
    <property type="match status" value="1"/>
</dbReference>
<dbReference type="Pfam" id="PF13439">
    <property type="entry name" value="Glyco_transf_4"/>
    <property type="match status" value="1"/>
</dbReference>
<dbReference type="EMBL" id="VYQF01000001">
    <property type="protein sequence ID" value="KAA9041882.1"/>
    <property type="molecule type" value="Genomic_DNA"/>
</dbReference>
<dbReference type="Gene3D" id="3.40.50.2000">
    <property type="entry name" value="Glycogen Phosphorylase B"/>
    <property type="match status" value="2"/>
</dbReference>
<gene>
    <name evidence="4" type="ORF">FW778_07655</name>
</gene>
<dbReference type="PANTHER" id="PTHR46401">
    <property type="entry name" value="GLYCOSYLTRANSFERASE WBBK-RELATED"/>
    <property type="match status" value="1"/>
</dbReference>
<evidence type="ECO:0000313" key="4">
    <source>
        <dbReference type="EMBL" id="KAA9041882.1"/>
    </source>
</evidence>
<keyword evidence="5" id="KW-1185">Reference proteome</keyword>
<dbReference type="InterPro" id="IPR028098">
    <property type="entry name" value="Glyco_trans_4-like_N"/>
</dbReference>
<dbReference type="SUPFAM" id="SSF53756">
    <property type="entry name" value="UDP-Glycosyltransferase/glycogen phosphorylase"/>
    <property type="match status" value="1"/>
</dbReference>
<dbReference type="GO" id="GO:0016757">
    <property type="term" value="F:glycosyltransferase activity"/>
    <property type="evidence" value="ECO:0007669"/>
    <property type="project" value="InterPro"/>
</dbReference>
<dbReference type="RefSeq" id="WP_150414011.1">
    <property type="nucleotide sequence ID" value="NZ_VYQF01000001.1"/>
</dbReference>
<reference evidence="4 5" key="1">
    <citation type="submission" date="2019-09" db="EMBL/GenBank/DDBJ databases">
        <title>Draft genome sequence of Ginsengibacter sp. BR5-29.</title>
        <authorList>
            <person name="Im W.-T."/>
        </authorList>
    </citation>
    <scope>NUCLEOTIDE SEQUENCE [LARGE SCALE GENOMIC DNA]</scope>
    <source>
        <strain evidence="4 5">BR5-29</strain>
    </source>
</reference>
<accession>A0A5J5IQK6</accession>
<keyword evidence="1 4" id="KW-0808">Transferase</keyword>
<sequence>MVIAINIKVTGKNELEENENFAFETVGRIIKLHPEHRFVLISENALNDRLTPSKKVINVAIGMQKKSAALRYLWYNIKIPAVLRKYKADVLISYDGIASLFTNVHQCVFINELAFIHQASSVKKDDLLFYKTFLRRSIKKSKTVITVSEFCKTDLIMQYKTTADKIEVVYEGINENFKEISYEEREQVKAKYTDGNEYFVYTGEIGSDKNLLNLLKAFSAFKKRQKSSMQLLIAGKRGWKYEEFFESVRLFKFKNDVKILKDLPTGELAKTTAAAYALVQPSLYESFATQPLEAMKSGVPVIASSTGALSEICGDAALYADTKNFKEIAVKMMLLFKDENLKKELIEKGKVRAEKFSWEITSDLIWKNVQKIIS</sequence>
<feature type="domain" description="Glycosyltransferase subfamily 4-like N-terminal" evidence="3">
    <location>
        <begin position="65"/>
        <end position="175"/>
    </location>
</feature>
<protein>
    <submittedName>
        <fullName evidence="4">Glycosyltransferase family 4 protein</fullName>
    </submittedName>
</protein>
<organism evidence="4 5">
    <name type="scientific">Ginsengibacter hankyongi</name>
    <dbReference type="NCBI Taxonomy" id="2607284"/>
    <lineage>
        <taxon>Bacteria</taxon>
        <taxon>Pseudomonadati</taxon>
        <taxon>Bacteroidota</taxon>
        <taxon>Chitinophagia</taxon>
        <taxon>Chitinophagales</taxon>
        <taxon>Chitinophagaceae</taxon>
        <taxon>Ginsengibacter</taxon>
    </lineage>
</organism>